<dbReference type="GO" id="GO:0005737">
    <property type="term" value="C:cytoplasm"/>
    <property type="evidence" value="ECO:0007669"/>
    <property type="project" value="TreeGrafter"/>
</dbReference>
<dbReference type="Proteomes" id="UP000232875">
    <property type="component" value="Unassembled WGS sequence"/>
</dbReference>
<dbReference type="SUPFAM" id="SSF103657">
    <property type="entry name" value="BAR/IMD domain-like"/>
    <property type="match status" value="1"/>
</dbReference>
<accession>A0A2N1JHF5</accession>
<dbReference type="Pfam" id="PF00620">
    <property type="entry name" value="RhoGAP"/>
    <property type="match status" value="1"/>
</dbReference>
<dbReference type="PANTHER" id="PTHR23176:SF134">
    <property type="entry name" value="RHO-TYPE GTPASE-ACTIVATING PROTEIN"/>
    <property type="match status" value="1"/>
</dbReference>
<dbReference type="GO" id="GO:0007165">
    <property type="term" value="P:signal transduction"/>
    <property type="evidence" value="ECO:0007669"/>
    <property type="project" value="InterPro"/>
</dbReference>
<dbReference type="CDD" id="cd23157">
    <property type="entry name" value="Prefoldin_5"/>
    <property type="match status" value="1"/>
</dbReference>
<evidence type="ECO:0000256" key="2">
    <source>
        <dbReference type="SAM" id="MobiDB-lite"/>
    </source>
</evidence>
<feature type="domain" description="Rho-GAP" evidence="3">
    <location>
        <begin position="489"/>
        <end position="681"/>
    </location>
</feature>
<keyword evidence="5" id="KW-1185">Reference proteome</keyword>
<dbReference type="InterPro" id="IPR000198">
    <property type="entry name" value="RhoGAP_dom"/>
</dbReference>
<dbReference type="Gene3D" id="1.10.555.10">
    <property type="entry name" value="Rho GTPase activation protein"/>
    <property type="match status" value="1"/>
</dbReference>
<evidence type="ECO:0000313" key="4">
    <source>
        <dbReference type="EMBL" id="PKI85967.1"/>
    </source>
</evidence>
<dbReference type="PANTHER" id="PTHR23176">
    <property type="entry name" value="RHO/RAC/CDC GTPASE-ACTIVATING PROTEIN"/>
    <property type="match status" value="1"/>
</dbReference>
<protein>
    <recommendedName>
        <fullName evidence="3">Rho-GAP domain-containing protein</fullName>
    </recommendedName>
</protein>
<dbReference type="InterPro" id="IPR008936">
    <property type="entry name" value="Rho_GTPase_activation_prot"/>
</dbReference>
<dbReference type="InterPro" id="IPR009053">
    <property type="entry name" value="Prefoldin"/>
</dbReference>
<dbReference type="SUPFAM" id="SSF48350">
    <property type="entry name" value="GTPase activation domain, GAP"/>
    <property type="match status" value="1"/>
</dbReference>
<dbReference type="Pfam" id="PF02996">
    <property type="entry name" value="Prefoldin"/>
    <property type="match status" value="1"/>
</dbReference>
<dbReference type="EMBL" id="KZ454987">
    <property type="protein sequence ID" value="PKI85967.1"/>
    <property type="molecule type" value="Genomic_DNA"/>
</dbReference>
<name>A0A2N1JHF5_9BASI</name>
<dbReference type="InterPro" id="IPR004127">
    <property type="entry name" value="Prefoldin_subunit_alpha"/>
</dbReference>
<dbReference type="SUPFAM" id="SSF46579">
    <property type="entry name" value="Prefoldin"/>
    <property type="match status" value="1"/>
</dbReference>
<proteinExistence type="predicted"/>
<feature type="region of interest" description="Disordered" evidence="2">
    <location>
        <begin position="1"/>
        <end position="33"/>
    </location>
</feature>
<dbReference type="InterPro" id="IPR050729">
    <property type="entry name" value="Rho-GAP"/>
</dbReference>
<dbReference type="GO" id="GO:0005096">
    <property type="term" value="F:GTPase activator activity"/>
    <property type="evidence" value="ECO:0007669"/>
    <property type="project" value="UniProtKB-KW"/>
</dbReference>
<evidence type="ECO:0000259" key="3">
    <source>
        <dbReference type="PROSITE" id="PS50238"/>
    </source>
</evidence>
<dbReference type="STRING" id="2020962.A0A2N1JHF5"/>
<feature type="region of interest" description="Disordered" evidence="2">
    <location>
        <begin position="238"/>
        <end position="287"/>
    </location>
</feature>
<dbReference type="SMART" id="SM00324">
    <property type="entry name" value="RhoGAP"/>
    <property type="match status" value="1"/>
</dbReference>
<gene>
    <name evidence="4" type="ORF">MVES_000378</name>
</gene>
<dbReference type="OrthoDB" id="79452at2759"/>
<dbReference type="AlphaFoldDB" id="A0A2N1JHF5"/>
<evidence type="ECO:0000256" key="1">
    <source>
        <dbReference type="ARBA" id="ARBA00022468"/>
    </source>
</evidence>
<evidence type="ECO:0000313" key="5">
    <source>
        <dbReference type="Proteomes" id="UP000232875"/>
    </source>
</evidence>
<organism evidence="4 5">
    <name type="scientific">Malassezia vespertilionis</name>
    <dbReference type="NCBI Taxonomy" id="2020962"/>
    <lineage>
        <taxon>Eukaryota</taxon>
        <taxon>Fungi</taxon>
        <taxon>Dikarya</taxon>
        <taxon>Basidiomycota</taxon>
        <taxon>Ustilaginomycotina</taxon>
        <taxon>Malasseziomycetes</taxon>
        <taxon>Malasseziales</taxon>
        <taxon>Malasseziaceae</taxon>
        <taxon>Malassezia</taxon>
    </lineage>
</organism>
<dbReference type="Gene3D" id="1.10.287.370">
    <property type="match status" value="1"/>
</dbReference>
<keyword evidence="1" id="KW-0343">GTPase activation</keyword>
<dbReference type="Gene3D" id="1.20.1270.60">
    <property type="entry name" value="Arfaptin homology (AH) domain/BAR domain"/>
    <property type="match status" value="1"/>
</dbReference>
<dbReference type="PROSITE" id="PS50238">
    <property type="entry name" value="RHOGAP"/>
    <property type="match status" value="1"/>
</dbReference>
<dbReference type="NCBIfam" id="TIGR00293">
    <property type="entry name" value="prefoldin subunit alpha"/>
    <property type="match status" value="1"/>
</dbReference>
<feature type="compositionally biased region" description="Polar residues" evidence="2">
    <location>
        <begin position="247"/>
        <end position="276"/>
    </location>
</feature>
<dbReference type="InterPro" id="IPR027267">
    <property type="entry name" value="AH/BAR_dom_sf"/>
</dbReference>
<sequence length="821" mass="93630">MDAQLWHAESERHPSEQYLPVHSPSKTLGKKEAGMEPSELAAILLDAFKTLLSESESYVQYFELRFRLEEEHLRSLQAMLERQRDLDMHVNRKLSVTPGMLPDTNTLSGLRNTWGDIRLSEMWAVDLRLQALKEWKCSTLQPIAQFRHAQERVMRRVKEDLRACVDDYNDMRLSTLPRIRKTYEKRCEELEMYRHQQRALEEQRILLSTAHEPPAPQESIPLAQNDTIRPVIDRSATHTPTDRSFAVHNSSPHSGVQDLNSSTNSLTRSPSAQVRSSPAEFPRKKEWDKTPKRLNALFSRMLDVSSERIAALDVSDNALPHTQARNDLIPPSLSVNQKSQQLLVTKLAKAKRDMEESDKAYRKAIFDLETLRIRRRKALSAAASSILEWRRDLALTMSKVCVQHANDTLSIRTSIDSVHKHDEHLANHMLDGLENEQHICEEWLPNTRLLAPEDCVQYINYWHGPYNDLIFGTSLVDYAFSHGDATAPSTMTEQGLIMTNVRPPMIVSKCIQFMEQPRSLQTAGIYRVNAKLAHIQKLTSAIEQNESVFQFDMKHEDPAAVAGILKLYLRQLPEAVMPMRVEERVKYTHEREEHIRNGFAMFKSRIRRMPPIHQSTLRALLLHLVHVASHASKNMMTVSNLAVIFSPVVLFDADYVSSNLASAAEEDCAMEDLILFCHDIFAMPPGTASLLSPLLDVRKQLELEIKQFTVMFGQLRVAQTRFQSCLESVGEISPASLASLYVPGRLSDPDTVIVDIGTGYYVEKSRADAQKLYKEKVAYVTKNMEQLQDNIHKKQDNMRVVGEVMQVKLAQQQKSEAQASS</sequence>
<reference evidence="4 5" key="1">
    <citation type="submission" date="2017-10" db="EMBL/GenBank/DDBJ databases">
        <title>A novel species of cold-tolerant Malassezia isolated from bats.</title>
        <authorList>
            <person name="Lorch J.M."/>
            <person name="Palmer J.M."/>
            <person name="Vanderwolf K.J."/>
            <person name="Schmidt K.Z."/>
            <person name="Verant M.L."/>
            <person name="Weller T.J."/>
            <person name="Blehert D.S."/>
        </authorList>
    </citation>
    <scope>NUCLEOTIDE SEQUENCE [LARGE SCALE GENOMIC DNA]</scope>
    <source>
        <strain evidence="4 5">NWHC:44797-103</strain>
    </source>
</reference>